<dbReference type="EMBL" id="HACM01000126">
    <property type="protein sequence ID" value="CRZ00568.1"/>
    <property type="molecule type" value="Transcribed_RNA"/>
</dbReference>
<evidence type="ECO:0000313" key="1">
    <source>
        <dbReference type="EMBL" id="CRZ00568.1"/>
    </source>
</evidence>
<dbReference type="AlphaFoldDB" id="A0A0H5QET9"/>
<name>A0A0H5QET9_9EUKA</name>
<feature type="non-terminal residue" evidence="1">
    <location>
        <position position="1"/>
    </location>
</feature>
<organism evidence="1">
    <name type="scientific">Spongospora subterranea</name>
    <dbReference type="NCBI Taxonomy" id="70186"/>
    <lineage>
        <taxon>Eukaryota</taxon>
        <taxon>Sar</taxon>
        <taxon>Rhizaria</taxon>
        <taxon>Endomyxa</taxon>
        <taxon>Phytomyxea</taxon>
        <taxon>Plasmodiophorida</taxon>
        <taxon>Plasmodiophoridae</taxon>
        <taxon>Spongospora</taxon>
    </lineage>
</organism>
<protein>
    <submittedName>
        <fullName evidence="1">Uncharacterized protein</fullName>
    </submittedName>
</protein>
<accession>A0A0H5QET9</accession>
<proteinExistence type="predicted"/>
<reference evidence="1" key="1">
    <citation type="submission" date="2015-04" db="EMBL/GenBank/DDBJ databases">
        <title>The genome sequence of the plant pathogenic Rhizarian Plasmodiophora brassicae reveals insights in its biotrophic life cycle and the origin of chitin synthesis.</title>
        <authorList>
            <person name="Schwelm A."/>
            <person name="Fogelqvist J."/>
            <person name="Knaust A."/>
            <person name="Julke S."/>
            <person name="Lilja T."/>
            <person name="Dhandapani V."/>
            <person name="Bonilla-Rosso G."/>
            <person name="Karlsson M."/>
            <person name="Shevchenko A."/>
            <person name="Choi S.R."/>
            <person name="Kim H.G."/>
            <person name="Park J.Y."/>
            <person name="Lim Y.P."/>
            <person name="Ludwig-Muller J."/>
            <person name="Dixelius C."/>
        </authorList>
    </citation>
    <scope>NUCLEOTIDE SEQUENCE</scope>
    <source>
        <tissue evidence="1">Potato root galls</tissue>
    </source>
</reference>
<sequence>TVELAVGSGSSTIRRINRSRINIYILLSSTPSIADPRLMCSIHMVNINPIAAKHTKTALTAQNHQRSIESSVYIQGNSPQLIRGPRLPLWGNQIVDYSARHEHDLAVIPDE</sequence>